<dbReference type="EMBL" id="PNBX01000074">
    <property type="protein sequence ID" value="TMO66503.1"/>
    <property type="molecule type" value="Genomic_DNA"/>
</dbReference>
<evidence type="ECO:0000256" key="3">
    <source>
        <dbReference type="ARBA" id="ARBA00022475"/>
    </source>
</evidence>
<keyword evidence="6 7" id="KW-0472">Membrane</keyword>
<evidence type="ECO:0000313" key="9">
    <source>
        <dbReference type="Proteomes" id="UP000307217"/>
    </source>
</evidence>
<accession>A0A5S3V718</accession>
<sequence length="299" mass="31920">MYQINGLTAWSLQALLIDMMVIIALFVSLKYIKGWVSNLHANDEITEKDNFAFGLSFAAGLAGLAIVLTGITSGSFADSLLAEATQMAGYGIVGIILIKIGHFFQDKVALQKVNLHDEIIKGNITAALIDFGHVISVAIVIRSALIWVLTEGWYGLPIVVVAFIIGNVCMLLVSQYRVQLFKRTNRSGDCLQQAILDNNIAVGIRYAGFLIGSALALTAATGIAPYVADNITSSLIYWSASALGSLVAFILLHLIMIKIILAGKDISDEVNRQKNIGVATISAAISFAIGMTMATLLGA</sequence>
<dbReference type="OrthoDB" id="6397734at2"/>
<evidence type="ECO:0000256" key="7">
    <source>
        <dbReference type="SAM" id="Phobius"/>
    </source>
</evidence>
<dbReference type="RefSeq" id="WP_138592791.1">
    <property type="nucleotide sequence ID" value="NZ_PNBX01000074.1"/>
</dbReference>
<evidence type="ECO:0000256" key="5">
    <source>
        <dbReference type="ARBA" id="ARBA00022989"/>
    </source>
</evidence>
<feature type="transmembrane region" description="Helical" evidence="7">
    <location>
        <begin position="234"/>
        <end position="255"/>
    </location>
</feature>
<dbReference type="Proteomes" id="UP000307217">
    <property type="component" value="Unassembled WGS sequence"/>
</dbReference>
<dbReference type="AlphaFoldDB" id="A0A5S3V718"/>
<dbReference type="Pfam" id="PF03994">
    <property type="entry name" value="DUF350"/>
    <property type="match status" value="2"/>
</dbReference>
<keyword evidence="3" id="KW-1003">Cell membrane</keyword>
<dbReference type="PANTHER" id="PTHR40043:SF1">
    <property type="entry name" value="UPF0719 INNER MEMBRANE PROTEIN YJFL"/>
    <property type="match status" value="1"/>
</dbReference>
<feature type="transmembrane region" description="Helical" evidence="7">
    <location>
        <begin position="87"/>
        <end position="104"/>
    </location>
</feature>
<feature type="transmembrane region" description="Helical" evidence="7">
    <location>
        <begin position="206"/>
        <end position="228"/>
    </location>
</feature>
<comment type="similarity">
    <text evidence="2">Belongs to the UPF0719 family.</text>
</comment>
<feature type="transmembrane region" description="Helical" evidence="7">
    <location>
        <begin position="53"/>
        <end position="75"/>
    </location>
</feature>
<evidence type="ECO:0000313" key="8">
    <source>
        <dbReference type="EMBL" id="TMO66503.1"/>
    </source>
</evidence>
<reference evidence="9" key="2">
    <citation type="submission" date="2019-06" db="EMBL/GenBank/DDBJ databases">
        <title>Co-occurence of chitin degradation, pigmentation and bioactivity in marine Pseudoalteromonas.</title>
        <authorList>
            <person name="Sonnenschein E.C."/>
            <person name="Bech P.K."/>
        </authorList>
    </citation>
    <scope>NUCLEOTIDE SEQUENCE [LARGE SCALE GENOMIC DNA]</scope>
    <source>
        <strain evidence="9">S3790</strain>
    </source>
</reference>
<protein>
    <submittedName>
        <fullName evidence="8">DUF350 domain-containing protein</fullName>
    </submittedName>
</protein>
<comment type="subcellular location">
    <subcellularLocation>
        <location evidence="1">Cell membrane</location>
        <topology evidence="1">Multi-pass membrane protein</topology>
    </subcellularLocation>
</comment>
<dbReference type="InterPro" id="IPR007140">
    <property type="entry name" value="DUF350"/>
</dbReference>
<feature type="transmembrane region" description="Helical" evidence="7">
    <location>
        <begin position="154"/>
        <end position="173"/>
    </location>
</feature>
<organism evidence="8 9">
    <name type="scientific">Pseudoalteromonas aurantia</name>
    <dbReference type="NCBI Taxonomy" id="43654"/>
    <lineage>
        <taxon>Bacteria</taxon>
        <taxon>Pseudomonadati</taxon>
        <taxon>Pseudomonadota</taxon>
        <taxon>Gammaproteobacteria</taxon>
        <taxon>Alteromonadales</taxon>
        <taxon>Pseudoalteromonadaceae</taxon>
        <taxon>Pseudoalteromonas</taxon>
    </lineage>
</organism>
<reference evidence="8 9" key="1">
    <citation type="submission" date="2018-01" db="EMBL/GenBank/DDBJ databases">
        <authorList>
            <person name="Paulsen S."/>
            <person name="Gram L.K."/>
        </authorList>
    </citation>
    <scope>NUCLEOTIDE SEQUENCE [LARGE SCALE GENOMIC DNA]</scope>
    <source>
        <strain evidence="8 9">S3790</strain>
    </source>
</reference>
<name>A0A5S3V718_9GAMM</name>
<keyword evidence="5 7" id="KW-1133">Transmembrane helix</keyword>
<evidence type="ECO:0000256" key="1">
    <source>
        <dbReference type="ARBA" id="ARBA00004651"/>
    </source>
</evidence>
<dbReference type="PANTHER" id="PTHR40043">
    <property type="entry name" value="UPF0719 INNER MEMBRANE PROTEIN YJFL"/>
    <property type="match status" value="1"/>
</dbReference>
<proteinExistence type="inferred from homology"/>
<evidence type="ECO:0000256" key="4">
    <source>
        <dbReference type="ARBA" id="ARBA00022692"/>
    </source>
</evidence>
<feature type="transmembrane region" description="Helical" evidence="7">
    <location>
        <begin position="276"/>
        <end position="297"/>
    </location>
</feature>
<feature type="transmembrane region" description="Helical" evidence="7">
    <location>
        <begin position="124"/>
        <end position="148"/>
    </location>
</feature>
<keyword evidence="4 7" id="KW-0812">Transmembrane</keyword>
<evidence type="ECO:0000256" key="2">
    <source>
        <dbReference type="ARBA" id="ARBA00005779"/>
    </source>
</evidence>
<comment type="caution">
    <text evidence="8">The sequence shown here is derived from an EMBL/GenBank/DDBJ whole genome shotgun (WGS) entry which is preliminary data.</text>
</comment>
<evidence type="ECO:0000256" key="6">
    <source>
        <dbReference type="ARBA" id="ARBA00023136"/>
    </source>
</evidence>
<dbReference type="GO" id="GO:0005886">
    <property type="term" value="C:plasma membrane"/>
    <property type="evidence" value="ECO:0007669"/>
    <property type="project" value="UniProtKB-SubCell"/>
</dbReference>
<gene>
    <name evidence="8" type="ORF">CWC19_16015</name>
</gene>
<feature type="transmembrane region" description="Helical" evidence="7">
    <location>
        <begin position="12"/>
        <end position="32"/>
    </location>
</feature>